<feature type="domain" description="Histidine kinase" evidence="12">
    <location>
        <begin position="239"/>
        <end position="453"/>
    </location>
</feature>
<name>A0ABW1TYU8_9BURK</name>
<dbReference type="InterPro" id="IPR036097">
    <property type="entry name" value="HisK_dim/P_sf"/>
</dbReference>
<keyword evidence="10 11" id="KW-0472">Membrane</keyword>
<sequence>MDGFKRRLNESLQMQLSFWLTVAILAIALAAGTFSFLAAFSEANELQDDVLTQVAALFDRQRSPTPQLESQDALADSDEESRVTIQFLPAPGSTVSALGTGSVQPQILDRNLHDGIQTVTVNEEDFRILVKTLASGQRLVVAQETGVRDEIARNSALRTLMPFIILVPILLLLLADVVRRIFRPIAVLSKEIDSRGEQSLHSFSSDDLPKEIRPFVHAINRLLARVSQSIDAQRRFVADAAHELRSPLTALSLQAERLSNAEMSVTARNRLELLQKGLSRNRKLLDQLLAFNRIQSGPVESKTDVSILGVYRQVLEDAIPLAEVKNIDIGISAAGDARVLCSEIELLTLIRNLVDNAVRYTPQGGRVDLALDTTENRIRMEVTDTGPGIPLNEQQRVLDPFYRVIGNGETGSGLGLSIVQAIVIRMGWELSLEFADTVAASGLKVTVIASAAKRTKSPA</sequence>
<accession>A0ABW1TYU8</accession>
<evidence type="ECO:0000256" key="6">
    <source>
        <dbReference type="ARBA" id="ARBA00022692"/>
    </source>
</evidence>
<dbReference type="SUPFAM" id="SSF55874">
    <property type="entry name" value="ATPase domain of HSP90 chaperone/DNA topoisomerase II/histidine kinase"/>
    <property type="match status" value="1"/>
</dbReference>
<keyword evidence="5" id="KW-0808">Transferase</keyword>
<dbReference type="EMBL" id="JBHSRS010000069">
    <property type="protein sequence ID" value="MFC6282134.1"/>
    <property type="molecule type" value="Genomic_DNA"/>
</dbReference>
<evidence type="ECO:0000256" key="8">
    <source>
        <dbReference type="ARBA" id="ARBA00022989"/>
    </source>
</evidence>
<keyword evidence="4" id="KW-0597">Phosphoprotein</keyword>
<dbReference type="Pfam" id="PF00512">
    <property type="entry name" value="HisKA"/>
    <property type="match status" value="1"/>
</dbReference>
<evidence type="ECO:0000256" key="3">
    <source>
        <dbReference type="ARBA" id="ARBA00012438"/>
    </source>
</evidence>
<keyword evidence="7 13" id="KW-0418">Kinase</keyword>
<evidence type="ECO:0000256" key="7">
    <source>
        <dbReference type="ARBA" id="ARBA00022777"/>
    </source>
</evidence>
<gene>
    <name evidence="13" type="ORF">ACFQND_12945</name>
</gene>
<comment type="subcellular location">
    <subcellularLocation>
        <location evidence="2">Membrane</location>
        <topology evidence="2">Multi-pass membrane protein</topology>
    </subcellularLocation>
</comment>
<organism evidence="13 14">
    <name type="scientific">Polaromonas aquatica</name>
    <dbReference type="NCBI Taxonomy" id="332657"/>
    <lineage>
        <taxon>Bacteria</taxon>
        <taxon>Pseudomonadati</taxon>
        <taxon>Pseudomonadota</taxon>
        <taxon>Betaproteobacteria</taxon>
        <taxon>Burkholderiales</taxon>
        <taxon>Comamonadaceae</taxon>
        <taxon>Polaromonas</taxon>
    </lineage>
</organism>
<dbReference type="InterPro" id="IPR003661">
    <property type="entry name" value="HisK_dim/P_dom"/>
</dbReference>
<dbReference type="SUPFAM" id="SSF47384">
    <property type="entry name" value="Homodimeric domain of signal transducing histidine kinase"/>
    <property type="match status" value="1"/>
</dbReference>
<evidence type="ECO:0000256" key="1">
    <source>
        <dbReference type="ARBA" id="ARBA00000085"/>
    </source>
</evidence>
<keyword evidence="6 11" id="KW-0812">Transmembrane</keyword>
<evidence type="ECO:0000256" key="9">
    <source>
        <dbReference type="ARBA" id="ARBA00023012"/>
    </source>
</evidence>
<feature type="transmembrane region" description="Helical" evidence="11">
    <location>
        <begin position="16"/>
        <end position="40"/>
    </location>
</feature>
<dbReference type="EC" id="2.7.13.3" evidence="3"/>
<dbReference type="GO" id="GO:0016301">
    <property type="term" value="F:kinase activity"/>
    <property type="evidence" value="ECO:0007669"/>
    <property type="project" value="UniProtKB-KW"/>
</dbReference>
<dbReference type="InterPro" id="IPR004358">
    <property type="entry name" value="Sig_transdc_His_kin-like_C"/>
</dbReference>
<dbReference type="Pfam" id="PF02518">
    <property type="entry name" value="HATPase_c"/>
    <property type="match status" value="1"/>
</dbReference>
<protein>
    <recommendedName>
        <fullName evidence="3">histidine kinase</fullName>
        <ecNumber evidence="3">2.7.13.3</ecNumber>
    </recommendedName>
</protein>
<comment type="caution">
    <text evidence="13">The sequence shown here is derived from an EMBL/GenBank/DDBJ whole genome shotgun (WGS) entry which is preliminary data.</text>
</comment>
<evidence type="ECO:0000256" key="5">
    <source>
        <dbReference type="ARBA" id="ARBA00022679"/>
    </source>
</evidence>
<dbReference type="InterPro" id="IPR003594">
    <property type="entry name" value="HATPase_dom"/>
</dbReference>
<proteinExistence type="predicted"/>
<keyword evidence="8 11" id="KW-1133">Transmembrane helix</keyword>
<evidence type="ECO:0000256" key="2">
    <source>
        <dbReference type="ARBA" id="ARBA00004141"/>
    </source>
</evidence>
<keyword evidence="14" id="KW-1185">Reference proteome</keyword>
<dbReference type="PANTHER" id="PTHR45436">
    <property type="entry name" value="SENSOR HISTIDINE KINASE YKOH"/>
    <property type="match status" value="1"/>
</dbReference>
<dbReference type="Gene3D" id="3.30.565.10">
    <property type="entry name" value="Histidine kinase-like ATPase, C-terminal domain"/>
    <property type="match status" value="1"/>
</dbReference>
<keyword evidence="9" id="KW-0902">Two-component regulatory system</keyword>
<dbReference type="Gene3D" id="1.10.287.130">
    <property type="match status" value="1"/>
</dbReference>
<evidence type="ECO:0000313" key="14">
    <source>
        <dbReference type="Proteomes" id="UP001596270"/>
    </source>
</evidence>
<evidence type="ECO:0000259" key="12">
    <source>
        <dbReference type="PROSITE" id="PS50109"/>
    </source>
</evidence>
<dbReference type="PRINTS" id="PR00344">
    <property type="entry name" value="BCTRLSENSOR"/>
</dbReference>
<evidence type="ECO:0000256" key="11">
    <source>
        <dbReference type="SAM" id="Phobius"/>
    </source>
</evidence>
<dbReference type="InterPro" id="IPR005467">
    <property type="entry name" value="His_kinase_dom"/>
</dbReference>
<evidence type="ECO:0000256" key="4">
    <source>
        <dbReference type="ARBA" id="ARBA00022553"/>
    </source>
</evidence>
<dbReference type="RefSeq" id="WP_377413768.1">
    <property type="nucleotide sequence ID" value="NZ_JBHSRS010000069.1"/>
</dbReference>
<dbReference type="InterPro" id="IPR036890">
    <property type="entry name" value="HATPase_C_sf"/>
</dbReference>
<dbReference type="SMART" id="SM00388">
    <property type="entry name" value="HisKA"/>
    <property type="match status" value="1"/>
</dbReference>
<dbReference type="SMART" id="SM00387">
    <property type="entry name" value="HATPase_c"/>
    <property type="match status" value="1"/>
</dbReference>
<reference evidence="14" key="1">
    <citation type="journal article" date="2019" name="Int. J. Syst. Evol. Microbiol.">
        <title>The Global Catalogue of Microorganisms (GCM) 10K type strain sequencing project: providing services to taxonomists for standard genome sequencing and annotation.</title>
        <authorList>
            <consortium name="The Broad Institute Genomics Platform"/>
            <consortium name="The Broad Institute Genome Sequencing Center for Infectious Disease"/>
            <person name="Wu L."/>
            <person name="Ma J."/>
        </authorList>
    </citation>
    <scope>NUCLEOTIDE SEQUENCE [LARGE SCALE GENOMIC DNA]</scope>
    <source>
        <strain evidence="14">CCUG 39402</strain>
    </source>
</reference>
<dbReference type="InterPro" id="IPR050428">
    <property type="entry name" value="TCS_sensor_his_kinase"/>
</dbReference>
<dbReference type="Proteomes" id="UP001596270">
    <property type="component" value="Unassembled WGS sequence"/>
</dbReference>
<evidence type="ECO:0000256" key="10">
    <source>
        <dbReference type="ARBA" id="ARBA00023136"/>
    </source>
</evidence>
<dbReference type="CDD" id="cd00082">
    <property type="entry name" value="HisKA"/>
    <property type="match status" value="1"/>
</dbReference>
<comment type="catalytic activity">
    <reaction evidence="1">
        <text>ATP + protein L-histidine = ADP + protein N-phospho-L-histidine.</text>
        <dbReference type="EC" id="2.7.13.3"/>
    </reaction>
</comment>
<dbReference type="PROSITE" id="PS50109">
    <property type="entry name" value="HIS_KIN"/>
    <property type="match status" value="1"/>
</dbReference>
<dbReference type="PANTHER" id="PTHR45436:SF15">
    <property type="entry name" value="SENSOR HISTIDINE KINASE CUSS"/>
    <property type="match status" value="1"/>
</dbReference>
<evidence type="ECO:0000313" key="13">
    <source>
        <dbReference type="EMBL" id="MFC6282134.1"/>
    </source>
</evidence>
<feature type="transmembrane region" description="Helical" evidence="11">
    <location>
        <begin position="160"/>
        <end position="178"/>
    </location>
</feature>